<name>A0A1Y6K4N3_9CHLR</name>
<dbReference type="GO" id="GO:0016829">
    <property type="term" value="F:lyase activity"/>
    <property type="evidence" value="ECO:0007669"/>
    <property type="project" value="UniProtKB-KW"/>
</dbReference>
<organism evidence="9 10">
    <name type="scientific">Candidatus Brevifilum fermentans</name>
    <dbReference type="NCBI Taxonomy" id="1986204"/>
    <lineage>
        <taxon>Bacteria</taxon>
        <taxon>Bacillati</taxon>
        <taxon>Chloroflexota</taxon>
        <taxon>Anaerolineae</taxon>
        <taxon>Anaerolineales</taxon>
        <taxon>Anaerolineaceae</taxon>
        <taxon>Candidatus Brevifilum</taxon>
    </lineage>
</organism>
<keyword evidence="10" id="KW-1185">Reference proteome</keyword>
<keyword evidence="5" id="KW-0190">Covalent protein-DNA linkage</keyword>
<comment type="similarity">
    <text evidence="1 8">Belongs to the SOS response-associated peptidase family.</text>
</comment>
<keyword evidence="2 8" id="KW-0645">Protease</keyword>
<dbReference type="OrthoDB" id="9782620at2"/>
<evidence type="ECO:0000256" key="8">
    <source>
        <dbReference type="RuleBase" id="RU364100"/>
    </source>
</evidence>
<evidence type="ECO:0000256" key="4">
    <source>
        <dbReference type="ARBA" id="ARBA00022801"/>
    </source>
</evidence>
<keyword evidence="4 8" id="KW-0378">Hydrolase</keyword>
<evidence type="ECO:0000313" key="10">
    <source>
        <dbReference type="Proteomes" id="UP000195514"/>
    </source>
</evidence>
<dbReference type="InterPro" id="IPR036590">
    <property type="entry name" value="SRAP-like"/>
</dbReference>
<evidence type="ECO:0000256" key="5">
    <source>
        <dbReference type="ARBA" id="ARBA00023124"/>
    </source>
</evidence>
<evidence type="ECO:0000256" key="2">
    <source>
        <dbReference type="ARBA" id="ARBA00022670"/>
    </source>
</evidence>
<evidence type="ECO:0000313" key="9">
    <source>
        <dbReference type="EMBL" id="SMX54682.1"/>
    </source>
</evidence>
<dbReference type="Proteomes" id="UP000195514">
    <property type="component" value="Chromosome I"/>
</dbReference>
<evidence type="ECO:0000256" key="7">
    <source>
        <dbReference type="ARBA" id="ARBA00023239"/>
    </source>
</evidence>
<dbReference type="AlphaFoldDB" id="A0A1Y6K4N3"/>
<proteinExistence type="inferred from homology"/>
<dbReference type="GO" id="GO:0008233">
    <property type="term" value="F:peptidase activity"/>
    <property type="evidence" value="ECO:0007669"/>
    <property type="project" value="UniProtKB-KW"/>
</dbReference>
<gene>
    <name evidence="9" type="primary">yoqW</name>
    <name evidence="9" type="ORF">CFX1CAM_1617</name>
</gene>
<evidence type="ECO:0000256" key="6">
    <source>
        <dbReference type="ARBA" id="ARBA00023125"/>
    </source>
</evidence>
<dbReference type="SUPFAM" id="SSF143081">
    <property type="entry name" value="BB1717-like"/>
    <property type="match status" value="1"/>
</dbReference>
<dbReference type="InterPro" id="IPR003738">
    <property type="entry name" value="SRAP"/>
</dbReference>
<dbReference type="RefSeq" id="WP_087862508.1">
    <property type="nucleotide sequence ID" value="NZ_LT859958.1"/>
</dbReference>
<dbReference type="EC" id="3.4.-.-" evidence="8"/>
<reference evidence="10" key="1">
    <citation type="submission" date="2017-05" db="EMBL/GenBank/DDBJ databases">
        <authorList>
            <person name="Kirkegaard R."/>
            <person name="Mcilroy J S."/>
        </authorList>
    </citation>
    <scope>NUCLEOTIDE SEQUENCE [LARGE SCALE GENOMIC DNA]</scope>
</reference>
<dbReference type="GO" id="GO:0003697">
    <property type="term" value="F:single-stranded DNA binding"/>
    <property type="evidence" value="ECO:0007669"/>
    <property type="project" value="InterPro"/>
</dbReference>
<evidence type="ECO:0000256" key="3">
    <source>
        <dbReference type="ARBA" id="ARBA00022763"/>
    </source>
</evidence>
<dbReference type="PANTHER" id="PTHR13604:SF0">
    <property type="entry name" value="ABASIC SITE PROCESSING PROTEIN HMCES"/>
    <property type="match status" value="1"/>
</dbReference>
<sequence>MCGRFTLTLDPGEIQTLLELGPFVHIVQPRYNIAPSQPVPIVKNADTRTVELYRWGLVPSWADDLNIGNRMINARSETVHEKPSFRSAFKYRRCLILADGFFEWRAEQSGPKTPFLFKLKNDNPFTFAGLYEHKELPEGGELHTCTILTCEPNELVRDVHNRMPVILDEKARWTWLKPDADQSVLRALMAPFPADAMKCFPVSRAVNLPENDRPEVVEPVAG</sequence>
<keyword evidence="3" id="KW-0227">DNA damage</keyword>
<dbReference type="GO" id="GO:0006508">
    <property type="term" value="P:proteolysis"/>
    <property type="evidence" value="ECO:0007669"/>
    <property type="project" value="UniProtKB-KW"/>
</dbReference>
<dbReference type="PANTHER" id="PTHR13604">
    <property type="entry name" value="DC12-RELATED"/>
    <property type="match status" value="1"/>
</dbReference>
<protein>
    <recommendedName>
        <fullName evidence="8">Abasic site processing protein</fullName>
        <ecNumber evidence="8">3.4.-.-</ecNumber>
    </recommendedName>
</protein>
<dbReference type="KEGG" id="abat:CFX1CAM_1617"/>
<dbReference type="Pfam" id="PF02586">
    <property type="entry name" value="SRAP"/>
    <property type="match status" value="1"/>
</dbReference>
<dbReference type="EMBL" id="LT859958">
    <property type="protein sequence ID" value="SMX54682.1"/>
    <property type="molecule type" value="Genomic_DNA"/>
</dbReference>
<dbReference type="Gene3D" id="3.90.1680.10">
    <property type="entry name" value="SOS response associated peptidase-like"/>
    <property type="match status" value="1"/>
</dbReference>
<keyword evidence="7" id="KW-0456">Lyase</keyword>
<keyword evidence="6" id="KW-0238">DNA-binding</keyword>
<accession>A0A1Y6K4N3</accession>
<dbReference type="GO" id="GO:0106300">
    <property type="term" value="P:protein-DNA covalent cross-linking repair"/>
    <property type="evidence" value="ECO:0007669"/>
    <property type="project" value="InterPro"/>
</dbReference>
<evidence type="ECO:0000256" key="1">
    <source>
        <dbReference type="ARBA" id="ARBA00008136"/>
    </source>
</evidence>